<proteinExistence type="predicted"/>
<feature type="region of interest" description="Disordered" evidence="1">
    <location>
        <begin position="1"/>
        <end position="38"/>
    </location>
</feature>
<feature type="compositionally biased region" description="Polar residues" evidence="1">
    <location>
        <begin position="10"/>
        <end position="38"/>
    </location>
</feature>
<keyword evidence="3" id="KW-1185">Reference proteome</keyword>
<accession>A0A392Q057</accession>
<dbReference type="GO" id="GO:0051082">
    <property type="term" value="F:unfolded protein binding"/>
    <property type="evidence" value="ECO:0007669"/>
    <property type="project" value="TreeGrafter"/>
</dbReference>
<evidence type="ECO:0000313" key="3">
    <source>
        <dbReference type="Proteomes" id="UP000265520"/>
    </source>
</evidence>
<evidence type="ECO:0000313" key="2">
    <source>
        <dbReference type="EMBL" id="MCI17357.1"/>
    </source>
</evidence>
<name>A0A392Q057_9FABA</name>
<dbReference type="InterPro" id="IPR044277">
    <property type="entry name" value="GIP1"/>
</dbReference>
<dbReference type="EMBL" id="LXQA010105099">
    <property type="protein sequence ID" value="MCI17357.1"/>
    <property type="molecule type" value="Genomic_DNA"/>
</dbReference>
<evidence type="ECO:0000256" key="1">
    <source>
        <dbReference type="SAM" id="MobiDB-lite"/>
    </source>
</evidence>
<comment type="caution">
    <text evidence="2">The sequence shown here is derived from an EMBL/GenBank/DDBJ whole genome shotgun (WGS) entry which is preliminary data.</text>
</comment>
<reference evidence="2 3" key="1">
    <citation type="journal article" date="2018" name="Front. Plant Sci.">
        <title>Red Clover (Trifolium pratense) and Zigzag Clover (T. medium) - A Picture of Genomic Similarities and Differences.</title>
        <authorList>
            <person name="Dluhosova J."/>
            <person name="Istvanek J."/>
            <person name="Nedelnik J."/>
            <person name="Repkova J."/>
        </authorList>
    </citation>
    <scope>NUCLEOTIDE SEQUENCE [LARGE SCALE GENOMIC DNA]</scope>
    <source>
        <strain evidence="3">cv. 10/8</strain>
        <tissue evidence="2">Leaf</tissue>
    </source>
</reference>
<dbReference type="AlphaFoldDB" id="A0A392Q057"/>
<feature type="non-terminal residue" evidence="2">
    <location>
        <position position="1"/>
    </location>
</feature>
<dbReference type="PANTHER" id="PTHR46775:SF1">
    <property type="entry name" value="FLOCCULATION PROTEIN (DUF1296)"/>
    <property type="match status" value="1"/>
</dbReference>
<protein>
    <submittedName>
        <fullName evidence="2">Cell wall protein AWA1-like</fullName>
    </submittedName>
</protein>
<dbReference type="PANTHER" id="PTHR46775">
    <property type="entry name" value="FLOCCULATION PROTEIN (DUF1296)"/>
    <property type="match status" value="1"/>
</dbReference>
<sequence length="143" mass="15010">YGSTPAGGYNPSSAETAGNSTSNEDLGSSQFKENNVYLNGQQSEGSAMWVAAPGRDISNMPASSFYNLPPQGQHVTFAPTQAGHGNFAGVYHHPAQAVAPGTVHPLLQQSQTMAGAVDMVGPGGNVYQQQPQHAHNINWPSNY</sequence>
<organism evidence="2 3">
    <name type="scientific">Trifolium medium</name>
    <dbReference type="NCBI Taxonomy" id="97028"/>
    <lineage>
        <taxon>Eukaryota</taxon>
        <taxon>Viridiplantae</taxon>
        <taxon>Streptophyta</taxon>
        <taxon>Embryophyta</taxon>
        <taxon>Tracheophyta</taxon>
        <taxon>Spermatophyta</taxon>
        <taxon>Magnoliopsida</taxon>
        <taxon>eudicotyledons</taxon>
        <taxon>Gunneridae</taxon>
        <taxon>Pentapetalae</taxon>
        <taxon>rosids</taxon>
        <taxon>fabids</taxon>
        <taxon>Fabales</taxon>
        <taxon>Fabaceae</taxon>
        <taxon>Papilionoideae</taxon>
        <taxon>50 kb inversion clade</taxon>
        <taxon>NPAAA clade</taxon>
        <taxon>Hologalegina</taxon>
        <taxon>IRL clade</taxon>
        <taxon>Trifolieae</taxon>
        <taxon>Trifolium</taxon>
    </lineage>
</organism>
<dbReference type="Proteomes" id="UP000265520">
    <property type="component" value="Unassembled WGS sequence"/>
</dbReference>